<name>A0A238D663_THIDL</name>
<feature type="chain" id="PRO_5013031522" evidence="11">
    <location>
        <begin position="34"/>
        <end position="386"/>
    </location>
</feature>
<comment type="similarity">
    <text evidence="1 9">Belongs to the peptidase S11 family.</text>
</comment>
<dbReference type="PANTHER" id="PTHR21581:SF26">
    <property type="entry name" value="D-ALANYL-D-ALANINE ENDOPEPTIDASE"/>
    <property type="match status" value="1"/>
</dbReference>
<dbReference type="InterPro" id="IPR018044">
    <property type="entry name" value="Peptidase_S11"/>
</dbReference>
<proteinExistence type="inferred from homology"/>
<evidence type="ECO:0000256" key="2">
    <source>
        <dbReference type="ARBA" id="ARBA00022729"/>
    </source>
</evidence>
<evidence type="ECO:0000256" key="9">
    <source>
        <dbReference type="RuleBase" id="RU004016"/>
    </source>
</evidence>
<keyword evidence="14" id="KW-1185">Reference proteome</keyword>
<keyword evidence="5" id="KW-0573">Peptidoglycan synthesis</keyword>
<evidence type="ECO:0000313" key="14">
    <source>
        <dbReference type="Proteomes" id="UP000214566"/>
    </source>
</evidence>
<evidence type="ECO:0000256" key="5">
    <source>
        <dbReference type="ARBA" id="ARBA00022984"/>
    </source>
</evidence>
<evidence type="ECO:0000256" key="4">
    <source>
        <dbReference type="ARBA" id="ARBA00022960"/>
    </source>
</evidence>
<dbReference type="GO" id="GO:0009002">
    <property type="term" value="F:serine-type D-Ala-D-Ala carboxypeptidase activity"/>
    <property type="evidence" value="ECO:0007669"/>
    <property type="project" value="UniProtKB-EC"/>
</dbReference>
<evidence type="ECO:0000313" key="13">
    <source>
        <dbReference type="EMBL" id="SBP88783.1"/>
    </source>
</evidence>
<evidence type="ECO:0000256" key="6">
    <source>
        <dbReference type="ARBA" id="ARBA00023316"/>
    </source>
</evidence>
<keyword evidence="13" id="KW-0645">Protease</keyword>
<keyword evidence="6" id="KW-0961">Cell wall biogenesis/degradation</keyword>
<reference evidence="13 14" key="1">
    <citation type="submission" date="2016-06" db="EMBL/GenBank/DDBJ databases">
        <authorList>
            <person name="Kjaerup R.B."/>
            <person name="Dalgaard T.S."/>
            <person name="Juul-Madsen H.R."/>
        </authorList>
    </citation>
    <scope>NUCLEOTIDE SEQUENCE [LARGE SCALE GENOMIC DNA]</scope>
    <source>
        <strain evidence="13 14">DSM 16361</strain>
    </source>
</reference>
<keyword evidence="3 13" id="KW-0378">Hydrolase</keyword>
<dbReference type="PROSITE" id="PS51257">
    <property type="entry name" value="PROKAR_LIPOPROTEIN"/>
    <property type="match status" value="1"/>
</dbReference>
<dbReference type="Proteomes" id="UP000214566">
    <property type="component" value="Unassembled WGS sequence"/>
</dbReference>
<dbReference type="Gene3D" id="3.40.710.10">
    <property type="entry name" value="DD-peptidase/beta-lactamase superfamily"/>
    <property type="match status" value="1"/>
</dbReference>
<evidence type="ECO:0000256" key="3">
    <source>
        <dbReference type="ARBA" id="ARBA00022801"/>
    </source>
</evidence>
<sequence length="386" mass="42775">MPQTSRSSWPQKGLLTMMVACALFLLGACEALAASREQSATDSGATLRHDSAKRVVVRKHVLKRRAAPHPKIVTRRHKVRVASVSRRTSRHLPVKAARLPETQRVAREGNMSMDPIALRSGSALVVDEQSNQVLLSKNADDVRPIASLTKLMTAAVILDAHLPMDQIIEITDDDIDTLKWSSSRLRPGMKLSREELLKLALMSSENRAAHALARTYPGGMDAFMQAMNRKAAELGMTHTHYLDPTGLSPQNESTAHDLAILVKAVYAYPLIREFSTHPKSTVDVGNRELKYRNTDHLIFNSGWDILLQKTGYINEAGHCLVLNTVVQGRKVIVVLLDAWGKYSHFGDAERIRSWIERSGRTVLTRTESSSVDADSPARLVHSSVSE</sequence>
<feature type="active site" description="Proton acceptor" evidence="7">
    <location>
        <position position="150"/>
    </location>
</feature>
<feature type="active site" description="Acyl-ester intermediate" evidence="7">
    <location>
        <position position="147"/>
    </location>
</feature>
<dbReference type="NCBIfam" id="NF008668">
    <property type="entry name" value="PRK11669.1"/>
    <property type="match status" value="1"/>
</dbReference>
<dbReference type="PRINTS" id="PR00725">
    <property type="entry name" value="DADACBPTASE1"/>
</dbReference>
<protein>
    <submittedName>
        <fullName evidence="13">Putative Peptidase S11, D-alanyl-D-alanine carboxypeptidase 1</fullName>
        <ecNumber evidence="13">3.4.16.4</ecNumber>
    </submittedName>
</protein>
<dbReference type="EMBL" id="FLMQ01000056">
    <property type="protein sequence ID" value="SBP88783.1"/>
    <property type="molecule type" value="Genomic_DNA"/>
</dbReference>
<feature type="active site" evidence="7">
    <location>
        <position position="204"/>
    </location>
</feature>
<dbReference type="GO" id="GO:0008360">
    <property type="term" value="P:regulation of cell shape"/>
    <property type="evidence" value="ECO:0007669"/>
    <property type="project" value="UniProtKB-KW"/>
</dbReference>
<dbReference type="GO" id="GO:0071555">
    <property type="term" value="P:cell wall organization"/>
    <property type="evidence" value="ECO:0007669"/>
    <property type="project" value="UniProtKB-KW"/>
</dbReference>
<evidence type="ECO:0000256" key="8">
    <source>
        <dbReference type="PIRSR" id="PIRSR618044-2"/>
    </source>
</evidence>
<feature type="domain" description="Peptidase S11 D-alanyl-D-alanine carboxypeptidase A N-terminal" evidence="12">
    <location>
        <begin position="115"/>
        <end position="338"/>
    </location>
</feature>
<gene>
    <name evidence="13" type="ORF">THIARS_70403</name>
</gene>
<dbReference type="GO" id="GO:0009252">
    <property type="term" value="P:peptidoglycan biosynthetic process"/>
    <property type="evidence" value="ECO:0007669"/>
    <property type="project" value="UniProtKB-KW"/>
</dbReference>
<evidence type="ECO:0000256" key="7">
    <source>
        <dbReference type="PIRSR" id="PIRSR618044-1"/>
    </source>
</evidence>
<feature type="signal peptide" evidence="11">
    <location>
        <begin position="1"/>
        <end position="33"/>
    </location>
</feature>
<dbReference type="AlphaFoldDB" id="A0A238D663"/>
<evidence type="ECO:0000259" key="12">
    <source>
        <dbReference type="Pfam" id="PF00768"/>
    </source>
</evidence>
<evidence type="ECO:0000256" key="1">
    <source>
        <dbReference type="ARBA" id="ARBA00007164"/>
    </source>
</evidence>
<feature type="binding site" evidence="8">
    <location>
        <position position="309"/>
    </location>
    <ligand>
        <name>substrate</name>
    </ligand>
</feature>
<keyword evidence="2 11" id="KW-0732">Signal</keyword>
<dbReference type="SUPFAM" id="SSF56601">
    <property type="entry name" value="beta-lactamase/transpeptidase-like"/>
    <property type="match status" value="1"/>
</dbReference>
<dbReference type="GO" id="GO:0006508">
    <property type="term" value="P:proteolysis"/>
    <property type="evidence" value="ECO:0007669"/>
    <property type="project" value="InterPro"/>
</dbReference>
<keyword evidence="13" id="KW-0121">Carboxypeptidase</keyword>
<dbReference type="EC" id="3.4.16.4" evidence="13"/>
<evidence type="ECO:0000256" key="10">
    <source>
        <dbReference type="SAM" id="MobiDB-lite"/>
    </source>
</evidence>
<dbReference type="Pfam" id="PF00768">
    <property type="entry name" value="Peptidase_S11"/>
    <property type="match status" value="1"/>
</dbReference>
<dbReference type="InterPro" id="IPR001967">
    <property type="entry name" value="Peptidase_S11_N"/>
</dbReference>
<dbReference type="PANTHER" id="PTHR21581">
    <property type="entry name" value="D-ALANYL-D-ALANINE CARBOXYPEPTIDASE"/>
    <property type="match status" value="1"/>
</dbReference>
<dbReference type="InterPro" id="IPR012338">
    <property type="entry name" value="Beta-lactam/transpept-like"/>
</dbReference>
<keyword evidence="4" id="KW-0133">Cell shape</keyword>
<accession>A0A238D663</accession>
<evidence type="ECO:0000256" key="11">
    <source>
        <dbReference type="SAM" id="SignalP"/>
    </source>
</evidence>
<feature type="region of interest" description="Disordered" evidence="10">
    <location>
        <begin position="366"/>
        <end position="386"/>
    </location>
</feature>
<organism evidence="13 14">
    <name type="scientific">Thiomonas delicata</name>
    <name type="common">Thiomonas cuprina</name>
    <dbReference type="NCBI Taxonomy" id="364030"/>
    <lineage>
        <taxon>Bacteria</taxon>
        <taxon>Pseudomonadati</taxon>
        <taxon>Pseudomonadota</taxon>
        <taxon>Betaproteobacteria</taxon>
        <taxon>Burkholderiales</taxon>
        <taxon>Thiomonas</taxon>
    </lineage>
</organism>